<gene>
    <name evidence="2" type="ORF">DFP72DRAFT_841502</name>
</gene>
<dbReference type="SUPFAM" id="SSF81383">
    <property type="entry name" value="F-box domain"/>
    <property type="match status" value="1"/>
</dbReference>
<proteinExistence type="predicted"/>
<comment type="caution">
    <text evidence="2">The sequence shown here is derived from an EMBL/GenBank/DDBJ whole genome shotgun (WGS) entry which is preliminary data.</text>
</comment>
<sequence length="419" mass="47757">MDQPRLTHLLNNRTALDPLEIKSIRHEVHVRSQAIERLQLELQKLESERAAWQSLLSPLRRNSIPPEILGEIFNFVLLATENTKPWRSQVNLLCRVCKAWRDVALAMPSLWAQLDEIVVRKQLDVAKVRNAGKTLSIEGQHRYPDLWPSSPDAWRLLDHLPPVTSLTLGLPEPDIEEDDDNPESPLPRSILTANLTKLCIKSMWTMVWILDIVKTCINLESLVLEYGPGIHHVDEEVQIPSSKILLPKLHSLKLRVDLYSQTTRILRYLVIPSLEALEISYYGDQEPLDELSLPKMKELCGDLLSLVSGSNAVTDLRYLHLENLPIASVSLYRILSAFPSLRHLTLDNVDSDSALFRYRDIRDEPPLLLELEVLEMFSVPPAIDPDEAEIAAESVIEETFHDHSARSLSKQEYGRESII</sequence>
<dbReference type="AlphaFoldDB" id="A0A8H6MF14"/>
<organism evidence="2 3">
    <name type="scientific">Ephemerocybe angulata</name>
    <dbReference type="NCBI Taxonomy" id="980116"/>
    <lineage>
        <taxon>Eukaryota</taxon>
        <taxon>Fungi</taxon>
        <taxon>Dikarya</taxon>
        <taxon>Basidiomycota</taxon>
        <taxon>Agaricomycotina</taxon>
        <taxon>Agaricomycetes</taxon>
        <taxon>Agaricomycetidae</taxon>
        <taxon>Agaricales</taxon>
        <taxon>Agaricineae</taxon>
        <taxon>Psathyrellaceae</taxon>
        <taxon>Ephemerocybe</taxon>
    </lineage>
</organism>
<name>A0A8H6MF14_9AGAR</name>
<feature type="coiled-coil region" evidence="1">
    <location>
        <begin position="28"/>
        <end position="55"/>
    </location>
</feature>
<dbReference type="OrthoDB" id="3172239at2759"/>
<dbReference type="EMBL" id="JACGCI010000006">
    <property type="protein sequence ID" value="KAF6763429.1"/>
    <property type="molecule type" value="Genomic_DNA"/>
</dbReference>
<dbReference type="Proteomes" id="UP000521943">
    <property type="component" value="Unassembled WGS sequence"/>
</dbReference>
<dbReference type="Gene3D" id="3.80.10.10">
    <property type="entry name" value="Ribonuclease Inhibitor"/>
    <property type="match status" value="1"/>
</dbReference>
<reference evidence="2 3" key="1">
    <citation type="submission" date="2020-07" db="EMBL/GenBank/DDBJ databases">
        <title>Comparative genomics of pyrophilous fungi reveals a link between fire events and developmental genes.</title>
        <authorList>
            <consortium name="DOE Joint Genome Institute"/>
            <person name="Steindorff A.S."/>
            <person name="Carver A."/>
            <person name="Calhoun S."/>
            <person name="Stillman K."/>
            <person name="Liu H."/>
            <person name="Lipzen A."/>
            <person name="Pangilinan J."/>
            <person name="Labutti K."/>
            <person name="Bruns T.D."/>
            <person name="Grigoriev I.V."/>
        </authorList>
    </citation>
    <scope>NUCLEOTIDE SEQUENCE [LARGE SCALE GENOMIC DNA]</scope>
    <source>
        <strain evidence="2 3">CBS 144469</strain>
    </source>
</reference>
<accession>A0A8H6MF14</accession>
<dbReference type="SUPFAM" id="SSF52047">
    <property type="entry name" value="RNI-like"/>
    <property type="match status" value="1"/>
</dbReference>
<evidence type="ECO:0000256" key="1">
    <source>
        <dbReference type="SAM" id="Coils"/>
    </source>
</evidence>
<evidence type="ECO:0008006" key="4">
    <source>
        <dbReference type="Google" id="ProtNLM"/>
    </source>
</evidence>
<evidence type="ECO:0000313" key="2">
    <source>
        <dbReference type="EMBL" id="KAF6763429.1"/>
    </source>
</evidence>
<evidence type="ECO:0000313" key="3">
    <source>
        <dbReference type="Proteomes" id="UP000521943"/>
    </source>
</evidence>
<protein>
    <recommendedName>
        <fullName evidence="4">F-box domain-containing protein</fullName>
    </recommendedName>
</protein>
<dbReference type="InterPro" id="IPR032675">
    <property type="entry name" value="LRR_dom_sf"/>
</dbReference>
<keyword evidence="1" id="KW-0175">Coiled coil</keyword>
<dbReference type="Gene3D" id="1.20.1280.50">
    <property type="match status" value="1"/>
</dbReference>
<keyword evidence="3" id="KW-1185">Reference proteome</keyword>
<dbReference type="InterPro" id="IPR036047">
    <property type="entry name" value="F-box-like_dom_sf"/>
</dbReference>